<feature type="transmembrane region" description="Helical" evidence="6">
    <location>
        <begin position="158"/>
        <end position="176"/>
    </location>
</feature>
<evidence type="ECO:0000256" key="5">
    <source>
        <dbReference type="ARBA" id="ARBA00023136"/>
    </source>
</evidence>
<dbReference type="InterPro" id="IPR013604">
    <property type="entry name" value="7TM_chemorcpt"/>
</dbReference>
<dbReference type="GO" id="GO:0005886">
    <property type="term" value="C:plasma membrane"/>
    <property type="evidence" value="ECO:0007669"/>
    <property type="project" value="UniProtKB-SubCell"/>
</dbReference>
<evidence type="ECO:0000256" key="4">
    <source>
        <dbReference type="ARBA" id="ARBA00022989"/>
    </source>
</evidence>
<dbReference type="GO" id="GO:0050909">
    <property type="term" value="P:sensory perception of taste"/>
    <property type="evidence" value="ECO:0007669"/>
    <property type="project" value="InterPro"/>
</dbReference>
<organism evidence="8">
    <name type="scientific">Drosophila grimshawi</name>
    <name type="common">Hawaiian fruit fly</name>
    <name type="synonym">Idiomyia grimshawi</name>
    <dbReference type="NCBI Taxonomy" id="7222"/>
    <lineage>
        <taxon>Eukaryota</taxon>
        <taxon>Metazoa</taxon>
        <taxon>Ecdysozoa</taxon>
        <taxon>Arthropoda</taxon>
        <taxon>Hexapoda</taxon>
        <taxon>Insecta</taxon>
        <taxon>Pterygota</taxon>
        <taxon>Neoptera</taxon>
        <taxon>Endopterygota</taxon>
        <taxon>Diptera</taxon>
        <taxon>Brachycera</taxon>
        <taxon>Muscomorpha</taxon>
        <taxon>Ephydroidea</taxon>
        <taxon>Drosophilidae</taxon>
        <taxon>Drosophila</taxon>
        <taxon>Hawaiian Drosophila</taxon>
    </lineage>
</organism>
<dbReference type="Proteomes" id="UP000001070">
    <property type="component" value="Unassembled WGS sequence"/>
</dbReference>
<evidence type="ECO:0000313" key="8">
    <source>
        <dbReference type="Proteomes" id="UP000001070"/>
    </source>
</evidence>
<evidence type="ECO:0000256" key="6">
    <source>
        <dbReference type="SAM" id="Phobius"/>
    </source>
</evidence>
<keyword evidence="5 6" id="KW-0472">Membrane</keyword>
<dbReference type="PhylomeDB" id="B4J9P3"/>
<proteinExistence type="predicted"/>
<gene>
    <name evidence="7" type="primary">Dgri\GH21447</name>
    <name evidence="7" type="ORF">Dgri_GH21447</name>
</gene>
<feature type="transmembrane region" description="Helical" evidence="6">
    <location>
        <begin position="54"/>
        <end position="70"/>
    </location>
</feature>
<dbReference type="EMBL" id="CH916367">
    <property type="protein sequence ID" value="EDW01457.1"/>
    <property type="molecule type" value="Genomic_DNA"/>
</dbReference>
<keyword evidence="4 6" id="KW-1133">Transmembrane helix</keyword>
<keyword evidence="3 6" id="KW-0812">Transmembrane</keyword>
<protein>
    <submittedName>
        <fullName evidence="7">GH21447</fullName>
    </submittedName>
</protein>
<keyword evidence="8" id="KW-1185">Reference proteome</keyword>
<name>B4J9P3_DROGR</name>
<sequence>MLKLKLKEVSRKNRQVAAWWQPENAVALQWHRKSNWDLTQQLHKSNAEQLRQELHILLVTCVLAGSAPFGTIENPDGATGIWFSYTSLWLLLQIGKMFYILYFNHNVQQEHTSCLALLMKVRTDSDELLETIHHFILQLQTNVRAHVACGLFEMDYKLIPALLMTTASLFIFLLQYDITFKALHSAANGTAI</sequence>
<dbReference type="AlphaFoldDB" id="B4J9P3"/>
<dbReference type="OrthoDB" id="6478931at2759"/>
<dbReference type="HOGENOM" id="CLU_1416507_0_0_1"/>
<feature type="transmembrane region" description="Helical" evidence="6">
    <location>
        <begin position="82"/>
        <end position="103"/>
    </location>
</feature>
<evidence type="ECO:0000313" key="7">
    <source>
        <dbReference type="EMBL" id="EDW01457.1"/>
    </source>
</evidence>
<dbReference type="STRING" id="7222.B4J9P3"/>
<keyword evidence="2" id="KW-1003">Cell membrane</keyword>
<dbReference type="Pfam" id="PF08395">
    <property type="entry name" value="7tm_7"/>
    <property type="match status" value="1"/>
</dbReference>
<evidence type="ECO:0000256" key="1">
    <source>
        <dbReference type="ARBA" id="ARBA00004651"/>
    </source>
</evidence>
<evidence type="ECO:0000256" key="2">
    <source>
        <dbReference type="ARBA" id="ARBA00022475"/>
    </source>
</evidence>
<dbReference type="eggNOG" id="KOG0867">
    <property type="taxonomic scope" value="Eukaryota"/>
</dbReference>
<evidence type="ECO:0000256" key="3">
    <source>
        <dbReference type="ARBA" id="ARBA00022692"/>
    </source>
</evidence>
<dbReference type="OMA" id="WQPENAV"/>
<reference evidence="7 8" key="1">
    <citation type="journal article" date="2007" name="Nature">
        <title>Evolution of genes and genomes on the Drosophila phylogeny.</title>
        <authorList>
            <consortium name="Drosophila 12 Genomes Consortium"/>
            <person name="Clark A.G."/>
            <person name="Eisen M.B."/>
            <person name="Smith D.R."/>
            <person name="Bergman C.M."/>
            <person name="Oliver B."/>
            <person name="Markow T.A."/>
            <person name="Kaufman T.C."/>
            <person name="Kellis M."/>
            <person name="Gelbart W."/>
            <person name="Iyer V.N."/>
            <person name="Pollard D.A."/>
            <person name="Sackton T.B."/>
            <person name="Larracuente A.M."/>
            <person name="Singh N.D."/>
            <person name="Abad J.P."/>
            <person name="Abt D.N."/>
            <person name="Adryan B."/>
            <person name="Aguade M."/>
            <person name="Akashi H."/>
            <person name="Anderson W.W."/>
            <person name="Aquadro C.F."/>
            <person name="Ardell D.H."/>
            <person name="Arguello R."/>
            <person name="Artieri C.G."/>
            <person name="Barbash D.A."/>
            <person name="Barker D."/>
            <person name="Barsanti P."/>
            <person name="Batterham P."/>
            <person name="Batzoglou S."/>
            <person name="Begun D."/>
            <person name="Bhutkar A."/>
            <person name="Blanco E."/>
            <person name="Bosak S.A."/>
            <person name="Bradley R.K."/>
            <person name="Brand A.D."/>
            <person name="Brent M.R."/>
            <person name="Brooks A.N."/>
            <person name="Brown R.H."/>
            <person name="Butlin R.K."/>
            <person name="Caggese C."/>
            <person name="Calvi B.R."/>
            <person name="Bernardo de Carvalho A."/>
            <person name="Caspi A."/>
            <person name="Castrezana S."/>
            <person name="Celniker S.E."/>
            <person name="Chang J.L."/>
            <person name="Chapple C."/>
            <person name="Chatterji S."/>
            <person name="Chinwalla A."/>
            <person name="Civetta A."/>
            <person name="Clifton S.W."/>
            <person name="Comeron J.M."/>
            <person name="Costello J.C."/>
            <person name="Coyne J.A."/>
            <person name="Daub J."/>
            <person name="David R.G."/>
            <person name="Delcher A.L."/>
            <person name="Delehaunty K."/>
            <person name="Do C.B."/>
            <person name="Ebling H."/>
            <person name="Edwards K."/>
            <person name="Eickbush T."/>
            <person name="Evans J.D."/>
            <person name="Filipski A."/>
            <person name="Findeiss S."/>
            <person name="Freyhult E."/>
            <person name="Fulton L."/>
            <person name="Fulton R."/>
            <person name="Garcia A.C."/>
            <person name="Gardiner A."/>
            <person name="Garfield D.A."/>
            <person name="Garvin B.E."/>
            <person name="Gibson G."/>
            <person name="Gilbert D."/>
            <person name="Gnerre S."/>
            <person name="Godfrey J."/>
            <person name="Good R."/>
            <person name="Gotea V."/>
            <person name="Gravely B."/>
            <person name="Greenberg A.J."/>
            <person name="Griffiths-Jones S."/>
            <person name="Gross S."/>
            <person name="Guigo R."/>
            <person name="Gustafson E.A."/>
            <person name="Haerty W."/>
            <person name="Hahn M.W."/>
            <person name="Halligan D.L."/>
            <person name="Halpern A.L."/>
            <person name="Halter G.M."/>
            <person name="Han M.V."/>
            <person name="Heger A."/>
            <person name="Hillier L."/>
            <person name="Hinrichs A.S."/>
            <person name="Holmes I."/>
            <person name="Hoskins R.A."/>
            <person name="Hubisz M.J."/>
            <person name="Hultmark D."/>
            <person name="Huntley M.A."/>
            <person name="Jaffe D.B."/>
            <person name="Jagadeeshan S."/>
            <person name="Jeck W.R."/>
            <person name="Johnson J."/>
            <person name="Jones C.D."/>
            <person name="Jordan W.C."/>
            <person name="Karpen G.H."/>
            <person name="Kataoka E."/>
            <person name="Keightley P.D."/>
            <person name="Kheradpour P."/>
            <person name="Kirkness E.F."/>
            <person name="Koerich L.B."/>
            <person name="Kristiansen K."/>
            <person name="Kudrna D."/>
            <person name="Kulathinal R.J."/>
            <person name="Kumar S."/>
            <person name="Kwok R."/>
            <person name="Lander E."/>
            <person name="Langley C.H."/>
            <person name="Lapoint R."/>
            <person name="Lazzaro B.P."/>
            <person name="Lee S.J."/>
            <person name="Levesque L."/>
            <person name="Li R."/>
            <person name="Lin C.F."/>
            <person name="Lin M.F."/>
            <person name="Lindblad-Toh K."/>
            <person name="Llopart A."/>
            <person name="Long M."/>
            <person name="Low L."/>
            <person name="Lozovsky E."/>
            <person name="Lu J."/>
            <person name="Luo M."/>
            <person name="Machado C.A."/>
            <person name="Makalowski W."/>
            <person name="Marzo M."/>
            <person name="Matsuda M."/>
            <person name="Matzkin L."/>
            <person name="McAllister B."/>
            <person name="McBride C.S."/>
            <person name="McKernan B."/>
            <person name="McKernan K."/>
            <person name="Mendez-Lago M."/>
            <person name="Minx P."/>
            <person name="Mollenhauer M.U."/>
            <person name="Montooth K."/>
            <person name="Mount S.M."/>
            <person name="Mu X."/>
            <person name="Myers E."/>
            <person name="Negre B."/>
            <person name="Newfeld S."/>
            <person name="Nielsen R."/>
            <person name="Noor M.A."/>
            <person name="O'Grady P."/>
            <person name="Pachter L."/>
            <person name="Papaceit M."/>
            <person name="Parisi M.J."/>
            <person name="Parisi M."/>
            <person name="Parts L."/>
            <person name="Pedersen J.S."/>
            <person name="Pesole G."/>
            <person name="Phillippy A.M."/>
            <person name="Ponting C.P."/>
            <person name="Pop M."/>
            <person name="Porcelli D."/>
            <person name="Powell J.R."/>
            <person name="Prohaska S."/>
            <person name="Pruitt K."/>
            <person name="Puig M."/>
            <person name="Quesneville H."/>
            <person name="Ram K.R."/>
            <person name="Rand D."/>
            <person name="Rasmussen M.D."/>
            <person name="Reed L.K."/>
            <person name="Reenan R."/>
            <person name="Reily A."/>
            <person name="Remington K.A."/>
            <person name="Rieger T.T."/>
            <person name="Ritchie M.G."/>
            <person name="Robin C."/>
            <person name="Rogers Y.H."/>
            <person name="Rohde C."/>
            <person name="Rozas J."/>
            <person name="Rubenfield M.J."/>
            <person name="Ruiz A."/>
            <person name="Russo S."/>
            <person name="Salzberg S.L."/>
            <person name="Sanchez-Gracia A."/>
            <person name="Saranga D.J."/>
            <person name="Sato H."/>
            <person name="Schaeffer S.W."/>
            <person name="Schatz M.C."/>
            <person name="Schlenke T."/>
            <person name="Schwartz R."/>
            <person name="Segarra C."/>
            <person name="Singh R.S."/>
            <person name="Sirot L."/>
            <person name="Sirota M."/>
            <person name="Sisneros N.B."/>
            <person name="Smith C.D."/>
            <person name="Smith T.F."/>
            <person name="Spieth J."/>
            <person name="Stage D.E."/>
            <person name="Stark A."/>
            <person name="Stephan W."/>
            <person name="Strausberg R.L."/>
            <person name="Strempel S."/>
            <person name="Sturgill D."/>
            <person name="Sutton G."/>
            <person name="Sutton G.G."/>
            <person name="Tao W."/>
            <person name="Teichmann S."/>
            <person name="Tobari Y.N."/>
            <person name="Tomimura Y."/>
            <person name="Tsolas J.M."/>
            <person name="Valente V.L."/>
            <person name="Venter E."/>
            <person name="Venter J.C."/>
            <person name="Vicario S."/>
            <person name="Vieira F.G."/>
            <person name="Vilella A.J."/>
            <person name="Villasante A."/>
            <person name="Walenz B."/>
            <person name="Wang J."/>
            <person name="Wasserman M."/>
            <person name="Watts T."/>
            <person name="Wilson D."/>
            <person name="Wilson R.K."/>
            <person name="Wing R.A."/>
            <person name="Wolfner M.F."/>
            <person name="Wong A."/>
            <person name="Wong G.K."/>
            <person name="Wu C.I."/>
            <person name="Wu G."/>
            <person name="Yamamoto D."/>
            <person name="Yang H.P."/>
            <person name="Yang S.P."/>
            <person name="Yorke J.A."/>
            <person name="Yoshida K."/>
            <person name="Zdobnov E."/>
            <person name="Zhang P."/>
            <person name="Zhang Y."/>
            <person name="Zimin A.V."/>
            <person name="Baldwin J."/>
            <person name="Abdouelleil A."/>
            <person name="Abdulkadir J."/>
            <person name="Abebe A."/>
            <person name="Abera B."/>
            <person name="Abreu J."/>
            <person name="Acer S.C."/>
            <person name="Aftuck L."/>
            <person name="Alexander A."/>
            <person name="An P."/>
            <person name="Anderson E."/>
            <person name="Anderson S."/>
            <person name="Arachi H."/>
            <person name="Azer M."/>
            <person name="Bachantsang P."/>
            <person name="Barry A."/>
            <person name="Bayul T."/>
            <person name="Berlin A."/>
            <person name="Bessette D."/>
            <person name="Bloom T."/>
            <person name="Blye J."/>
            <person name="Boguslavskiy L."/>
            <person name="Bonnet C."/>
            <person name="Boukhgalter B."/>
            <person name="Bourzgui I."/>
            <person name="Brown A."/>
            <person name="Cahill P."/>
            <person name="Channer S."/>
            <person name="Cheshatsang Y."/>
            <person name="Chuda L."/>
            <person name="Citroen M."/>
            <person name="Collymore A."/>
            <person name="Cooke P."/>
            <person name="Costello M."/>
            <person name="D'Aco K."/>
            <person name="Daza R."/>
            <person name="De Haan G."/>
            <person name="DeGray S."/>
            <person name="DeMaso C."/>
            <person name="Dhargay N."/>
            <person name="Dooley K."/>
            <person name="Dooley E."/>
            <person name="Doricent M."/>
            <person name="Dorje P."/>
            <person name="Dorjee K."/>
            <person name="Dupes A."/>
            <person name="Elong R."/>
            <person name="Falk J."/>
            <person name="Farina A."/>
            <person name="Faro S."/>
            <person name="Ferguson D."/>
            <person name="Fisher S."/>
            <person name="Foley C.D."/>
            <person name="Franke A."/>
            <person name="Friedrich D."/>
            <person name="Gadbois L."/>
            <person name="Gearin G."/>
            <person name="Gearin C.R."/>
            <person name="Giannoukos G."/>
            <person name="Goode T."/>
            <person name="Graham J."/>
            <person name="Grandbois E."/>
            <person name="Grewal S."/>
            <person name="Gyaltsen K."/>
            <person name="Hafez N."/>
            <person name="Hagos B."/>
            <person name="Hall J."/>
            <person name="Henson C."/>
            <person name="Hollinger A."/>
            <person name="Honan T."/>
            <person name="Huard M.D."/>
            <person name="Hughes L."/>
            <person name="Hurhula B."/>
            <person name="Husby M.E."/>
            <person name="Kamat A."/>
            <person name="Kanga B."/>
            <person name="Kashin S."/>
            <person name="Khazanovich D."/>
            <person name="Kisner P."/>
            <person name="Lance K."/>
            <person name="Lara M."/>
            <person name="Lee W."/>
            <person name="Lennon N."/>
            <person name="Letendre F."/>
            <person name="LeVine R."/>
            <person name="Lipovsky A."/>
            <person name="Liu X."/>
            <person name="Liu J."/>
            <person name="Liu S."/>
            <person name="Lokyitsang T."/>
            <person name="Lokyitsang Y."/>
            <person name="Lubonja R."/>
            <person name="Lui A."/>
            <person name="MacDonald P."/>
            <person name="Magnisalis V."/>
            <person name="Maru K."/>
            <person name="Matthews C."/>
            <person name="McCusker W."/>
            <person name="McDonough S."/>
            <person name="Mehta T."/>
            <person name="Meldrim J."/>
            <person name="Meneus L."/>
            <person name="Mihai O."/>
            <person name="Mihalev A."/>
            <person name="Mihova T."/>
            <person name="Mittelman R."/>
            <person name="Mlenga V."/>
            <person name="Montmayeur A."/>
            <person name="Mulrain L."/>
            <person name="Navidi A."/>
            <person name="Naylor J."/>
            <person name="Negash T."/>
            <person name="Nguyen T."/>
            <person name="Nguyen N."/>
            <person name="Nicol R."/>
            <person name="Norbu C."/>
            <person name="Norbu N."/>
            <person name="Novod N."/>
            <person name="O'Neill B."/>
            <person name="Osman S."/>
            <person name="Markiewicz E."/>
            <person name="Oyono O.L."/>
            <person name="Patti C."/>
            <person name="Phunkhang P."/>
            <person name="Pierre F."/>
            <person name="Priest M."/>
            <person name="Raghuraman S."/>
            <person name="Rege F."/>
            <person name="Reyes R."/>
            <person name="Rise C."/>
            <person name="Rogov P."/>
            <person name="Ross K."/>
            <person name="Ryan E."/>
            <person name="Settipalli S."/>
            <person name="Shea T."/>
            <person name="Sherpa N."/>
            <person name="Shi L."/>
            <person name="Shih D."/>
            <person name="Sparrow T."/>
            <person name="Spaulding J."/>
            <person name="Stalker J."/>
            <person name="Stange-Thomann N."/>
            <person name="Stavropoulos S."/>
            <person name="Stone C."/>
            <person name="Strader C."/>
            <person name="Tesfaye S."/>
            <person name="Thomson T."/>
            <person name="Thoulutsang Y."/>
            <person name="Thoulutsang D."/>
            <person name="Topham K."/>
            <person name="Topping I."/>
            <person name="Tsamla T."/>
            <person name="Vassiliev H."/>
            <person name="Vo A."/>
            <person name="Wangchuk T."/>
            <person name="Wangdi T."/>
            <person name="Weiand M."/>
            <person name="Wilkinson J."/>
            <person name="Wilson A."/>
            <person name="Yadav S."/>
            <person name="Young G."/>
            <person name="Yu Q."/>
            <person name="Zembek L."/>
            <person name="Zhong D."/>
            <person name="Zimmer A."/>
            <person name="Zwirko Z."/>
            <person name="Jaffe D.B."/>
            <person name="Alvarez P."/>
            <person name="Brockman W."/>
            <person name="Butler J."/>
            <person name="Chin C."/>
            <person name="Gnerre S."/>
            <person name="Grabherr M."/>
            <person name="Kleber M."/>
            <person name="Mauceli E."/>
            <person name="MacCallum I."/>
        </authorList>
    </citation>
    <scope>NUCLEOTIDE SEQUENCE [LARGE SCALE GENOMIC DNA]</scope>
    <source>
        <strain evidence="8">Tucson 15287-2541.00</strain>
    </source>
</reference>
<dbReference type="InParanoid" id="B4J9P3"/>
<comment type="subcellular location">
    <subcellularLocation>
        <location evidence="1">Cell membrane</location>
        <topology evidence="1">Multi-pass membrane protein</topology>
    </subcellularLocation>
</comment>
<accession>B4J9P3</accession>